<dbReference type="InterPro" id="IPR025667">
    <property type="entry name" value="SprB_repeat"/>
</dbReference>
<dbReference type="GO" id="GO:0016020">
    <property type="term" value="C:membrane"/>
    <property type="evidence" value="ECO:0007669"/>
    <property type="project" value="InterPro"/>
</dbReference>
<dbReference type="Pfam" id="PF05345">
    <property type="entry name" value="He_PIG"/>
    <property type="match status" value="2"/>
</dbReference>
<gene>
    <name evidence="3" type="ORF">FA046_11380</name>
</gene>
<dbReference type="RefSeq" id="WP_136826584.1">
    <property type="nucleotide sequence ID" value="NZ_SWBP01000003.1"/>
</dbReference>
<dbReference type="Gene3D" id="2.60.40.10">
    <property type="entry name" value="Immunoglobulins"/>
    <property type="match status" value="6"/>
</dbReference>
<dbReference type="InterPro" id="IPR026444">
    <property type="entry name" value="Secre_tail"/>
</dbReference>
<dbReference type="InterPro" id="IPR006644">
    <property type="entry name" value="Cadg"/>
</dbReference>
<dbReference type="InterPro" id="IPR015919">
    <property type="entry name" value="Cadherin-like_sf"/>
</dbReference>
<dbReference type="SMART" id="SM00736">
    <property type="entry name" value="CADG"/>
    <property type="match status" value="1"/>
</dbReference>
<accession>A0A4U1BZI8</accession>
<evidence type="ECO:0000259" key="1">
    <source>
        <dbReference type="SMART" id="SM00089"/>
    </source>
</evidence>
<dbReference type="InterPro" id="IPR022409">
    <property type="entry name" value="PKD/Chitinase_dom"/>
</dbReference>
<proteinExistence type="predicted"/>
<sequence>MEKILLPVELENVSYARNKFKFQKKFKNLTFLIATFTLLFFSFTASASHIRYLNLTWRPVSGRTVEFKFSYAQAGSATIGQTINFSINTGAGSVVIPTRVTSNNPSENYFYTEGTALYTYPASSIVNYTASFSSCCRIGNLVNNSNGSVYVGTIVNVGTGNSSPIATLPPVVNVSRGVIATFALPANDPDGDVLSYRLATTSEMGGGSNPNGLSVNSSTGVITYNTASTSINQLYSAAIVVSDGKTSITVDFIIRITQQSIAPLFDYSVTPASGTVFQVSPGQPVNFNLRATDSDVGDNVSLSGVGIPLGAVTSPSLPRSGNPVQSSFSWTPTSSNLGTNVINFIAQDNQGVQTTSSVTIQVSLKPTFNSPPTPINNSQTFVEAGTPVNLNIQASDPDPNDRVQIISATLPVGASLSSTLPTTLGNPTSASLSWTPTTAQWGLNTFNFTARDTYGDQTNHKFDYVVNTPPVITSTPPSLNLVAGQLFTYNISAIDADLSFGDELEFASTQLPAWLSLTDNGDGTATLTGTPTIGDAGTFSLTILAEDTYHHDGGVDSESLNITVVPCNTTLSSTITDVSCNGSSDGSISLTVNGGTAPFTYAWSNGATTKNLTGLMAGNYTVIVTDVNNCTETLTVTIQTTPDVTLPVVITQNKTIQLDAAGNASISLADINNGSTDNCAIATIALDKTSFDCTNVGANTVTLTVTDASGNVSTATSLVTVVDAIAPIVLTQNRTIQLDAAGNASISVADINNGSSDNCSIATIVLDKTAFDCSNVGANTVTLTVTDVNGNVSTATALVTVVDAIAPTVITQNISVALVGGAVSITAAQINNGSTDNCSIASLTIDRSSFDCSSIGNHTVTLTVTDVNGNVSTGTAVVTVVGELTTSSIASVPTSSTYTGGVSTNLFLGYGAQSTTLQVANLVSGGNGTDPRSYTYVWSGAATSSLSSTTSGSPVFTPTVAGFYNFNVLVTNKYGCVSTASISICVKDVREKDKNGKFTGKVYLTHYPSNDPSKGNTISISANAVPSHLSQHSLDRLGLLADVPCTSATSPLTTYAVGSGSTDSNVSISELNVNSTEFMAYPNPFGKQTTVRFTLPYQEDNAVLDIYDLKGTKIQSLFKGNANAQTTYEVQFNGQNISAGTYFFRLITAKEVKNFKVIMKD</sequence>
<protein>
    <submittedName>
        <fullName evidence="3">T9SS type A sorting domain-containing protein</fullName>
    </submittedName>
</protein>
<dbReference type="InterPro" id="IPR035986">
    <property type="entry name" value="PKD_dom_sf"/>
</dbReference>
<dbReference type="SUPFAM" id="SSF49299">
    <property type="entry name" value="PKD domain"/>
    <property type="match status" value="1"/>
</dbReference>
<comment type="caution">
    <text evidence="3">The sequence shown here is derived from an EMBL/GenBank/DDBJ whole genome shotgun (WGS) entry which is preliminary data.</text>
</comment>
<dbReference type="Pfam" id="PF17963">
    <property type="entry name" value="Big_9"/>
    <property type="match status" value="2"/>
</dbReference>
<dbReference type="EMBL" id="SWBP01000003">
    <property type="protein sequence ID" value="TKB97938.1"/>
    <property type="molecule type" value="Genomic_DNA"/>
</dbReference>
<feature type="domain" description="PKD/Chitinase" evidence="1">
    <location>
        <begin position="642"/>
        <end position="724"/>
    </location>
</feature>
<dbReference type="AlphaFoldDB" id="A0A4U1BZI8"/>
<dbReference type="OrthoDB" id="768208at2"/>
<dbReference type="InterPro" id="IPR013783">
    <property type="entry name" value="Ig-like_fold"/>
</dbReference>
<dbReference type="Pfam" id="PF24907">
    <property type="entry name" value="SIBA-E_N"/>
    <property type="match status" value="1"/>
</dbReference>
<dbReference type="Gene3D" id="2.60.40.4070">
    <property type="match status" value="1"/>
</dbReference>
<dbReference type="Gene3D" id="2.60.40.740">
    <property type="match status" value="1"/>
</dbReference>
<dbReference type="SUPFAM" id="SSF49313">
    <property type="entry name" value="Cadherin-like"/>
    <property type="match status" value="2"/>
</dbReference>
<dbReference type="SMART" id="SM00089">
    <property type="entry name" value="PKD"/>
    <property type="match status" value="3"/>
</dbReference>
<dbReference type="Pfam" id="PF13573">
    <property type="entry name" value="SprB"/>
    <property type="match status" value="1"/>
</dbReference>
<reference evidence="3 4" key="1">
    <citation type="submission" date="2019-04" db="EMBL/GenBank/DDBJ databases">
        <title>Pedobacter sp. AR-3-17 sp. nov., isolated from Arctic soil.</title>
        <authorList>
            <person name="Dahal R.H."/>
            <person name="Kim D.-U."/>
        </authorList>
    </citation>
    <scope>NUCLEOTIDE SEQUENCE [LARGE SCALE GENOMIC DNA]</scope>
    <source>
        <strain evidence="3 4">AR-3-17</strain>
    </source>
</reference>
<feature type="domain" description="Dystroglycan-type cadherin-like" evidence="2">
    <location>
        <begin position="471"/>
        <end position="571"/>
    </location>
</feature>
<evidence type="ECO:0000313" key="4">
    <source>
        <dbReference type="Proteomes" id="UP000308181"/>
    </source>
</evidence>
<dbReference type="GO" id="GO:0005509">
    <property type="term" value="F:calcium ion binding"/>
    <property type="evidence" value="ECO:0007669"/>
    <property type="project" value="InterPro"/>
</dbReference>
<dbReference type="NCBIfam" id="TIGR04183">
    <property type="entry name" value="Por_Secre_tail"/>
    <property type="match status" value="1"/>
</dbReference>
<dbReference type="InterPro" id="IPR056844">
    <property type="entry name" value="SibA-E_N"/>
</dbReference>
<evidence type="ECO:0000259" key="2">
    <source>
        <dbReference type="SMART" id="SM00736"/>
    </source>
</evidence>
<evidence type="ECO:0000313" key="3">
    <source>
        <dbReference type="EMBL" id="TKB97938.1"/>
    </source>
</evidence>
<feature type="domain" description="PKD/Chitinase" evidence="1">
    <location>
        <begin position="559"/>
        <end position="641"/>
    </location>
</feature>
<name>A0A4U1BZI8_9SPHI</name>
<dbReference type="Proteomes" id="UP000308181">
    <property type="component" value="Unassembled WGS sequence"/>
</dbReference>
<dbReference type="Pfam" id="PF18962">
    <property type="entry name" value="Por_Secre_tail"/>
    <property type="match status" value="1"/>
</dbReference>
<organism evidence="3 4">
    <name type="scientific">Pedobacter cryophilus</name>
    <dbReference type="NCBI Taxonomy" id="2571271"/>
    <lineage>
        <taxon>Bacteria</taxon>
        <taxon>Pseudomonadati</taxon>
        <taxon>Bacteroidota</taxon>
        <taxon>Sphingobacteriia</taxon>
        <taxon>Sphingobacteriales</taxon>
        <taxon>Sphingobacteriaceae</taxon>
        <taxon>Pedobacter</taxon>
    </lineage>
</organism>
<feature type="domain" description="PKD/Chitinase" evidence="1">
    <location>
        <begin position="910"/>
        <end position="989"/>
    </location>
</feature>
<keyword evidence="4" id="KW-1185">Reference proteome</keyword>